<gene>
    <name evidence="2" type="ORF">B9G39_00060</name>
    <name evidence="3" type="ORF">B9G39_25740</name>
</gene>
<accession>A0A4P9VFZ3</accession>
<name>A0A4P9VFZ3_9GAMM</name>
<dbReference type="AlphaFoldDB" id="A0A4P9VFZ3"/>
<dbReference type="Proteomes" id="UP000257039">
    <property type="component" value="Unassembled WGS sequence"/>
</dbReference>
<proteinExistence type="predicted"/>
<comment type="caution">
    <text evidence="2">The sequence shown here is derived from an EMBL/GenBank/DDBJ whole genome shotgun (WGS) entry which is preliminary data.</text>
</comment>
<evidence type="ECO:0000256" key="1">
    <source>
        <dbReference type="SAM" id="SignalP"/>
    </source>
</evidence>
<keyword evidence="4" id="KW-1185">Reference proteome</keyword>
<evidence type="ECO:0000313" key="4">
    <source>
        <dbReference type="Proteomes" id="UP000257039"/>
    </source>
</evidence>
<evidence type="ECO:0000313" key="2">
    <source>
        <dbReference type="EMBL" id="RDH41963.1"/>
    </source>
</evidence>
<sequence>MNKQQCVPSVLCYGFCFIVSISLASVDNTYAAEDLPMNPSAEKQSAGDQHQDNASWSSQQLDVLVLDIEDSITQLQSSVEQTNSTIIKLETLRRLQPIHPKLSILERRLAQTLSFWAVRFYNQLDYKNALHFAGLAKNIVPNQAEANQVIKLVTLAQQQRAEKINRATSAMPPAPRVHSQPQPQVRENTFLDSLNSDQRAILEELPQDVQAELINIIILDQQQITERLFDIRHVLDSVVDQMIKDNARAVMTSQSDSDARWIMALMKTRIRQINPYFELNLKKRISPGMRPNIALYAQ</sequence>
<organism evidence="2 4">
    <name type="scientific">Zooshikella ganghwensis</name>
    <dbReference type="NCBI Taxonomy" id="202772"/>
    <lineage>
        <taxon>Bacteria</taxon>
        <taxon>Pseudomonadati</taxon>
        <taxon>Pseudomonadota</taxon>
        <taxon>Gammaproteobacteria</taxon>
        <taxon>Oceanospirillales</taxon>
        <taxon>Zooshikellaceae</taxon>
        <taxon>Zooshikella</taxon>
    </lineage>
</organism>
<protein>
    <submittedName>
        <fullName evidence="2">Uncharacterized protein</fullName>
    </submittedName>
</protein>
<evidence type="ECO:0000313" key="3">
    <source>
        <dbReference type="EMBL" id="RDH46580.1"/>
    </source>
</evidence>
<keyword evidence="1" id="KW-0732">Signal</keyword>
<reference evidence="2 4" key="1">
    <citation type="submission" date="2017-04" db="EMBL/GenBank/DDBJ databases">
        <title>Draft genome sequence of Zooshikella ganghwensis VG4 isolated from Red Sea sediments.</title>
        <authorList>
            <person name="Rehman Z."/>
            <person name="Alam I."/>
            <person name="Kamau A."/>
            <person name="Bajic V."/>
            <person name="Leiknes T."/>
        </authorList>
    </citation>
    <scope>NUCLEOTIDE SEQUENCE [LARGE SCALE GENOMIC DNA]</scope>
    <source>
        <strain evidence="2 4">VG4</strain>
    </source>
</reference>
<feature type="signal peptide" evidence="1">
    <location>
        <begin position="1"/>
        <end position="24"/>
    </location>
</feature>
<dbReference type="EMBL" id="NDXW01000001">
    <property type="protein sequence ID" value="RDH41963.1"/>
    <property type="molecule type" value="Genomic_DNA"/>
</dbReference>
<dbReference type="EMBL" id="NDXW01000001">
    <property type="protein sequence ID" value="RDH46580.1"/>
    <property type="molecule type" value="Genomic_DNA"/>
</dbReference>
<feature type="chain" id="PRO_5036356800" evidence="1">
    <location>
        <begin position="25"/>
        <end position="298"/>
    </location>
</feature>
<dbReference type="RefSeq" id="WP_094785539.1">
    <property type="nucleotide sequence ID" value="NZ_NDXW01000001.1"/>
</dbReference>